<dbReference type="EMBL" id="CH963851">
    <property type="protein sequence ID" value="EDW75003.2"/>
    <property type="molecule type" value="Genomic_DNA"/>
</dbReference>
<feature type="compositionally biased region" description="Basic and acidic residues" evidence="1">
    <location>
        <begin position="90"/>
        <end position="99"/>
    </location>
</feature>
<feature type="compositionally biased region" description="Basic residues" evidence="1">
    <location>
        <begin position="60"/>
        <end position="80"/>
    </location>
</feature>
<name>B4MSB4_DROWI</name>
<accession>B4MSB4</accession>
<evidence type="ECO:0000256" key="1">
    <source>
        <dbReference type="SAM" id="MobiDB-lite"/>
    </source>
</evidence>
<dbReference type="STRING" id="7260.B4MSB4"/>
<organism evidence="2 3">
    <name type="scientific">Drosophila willistoni</name>
    <name type="common">Fruit fly</name>
    <dbReference type="NCBI Taxonomy" id="7260"/>
    <lineage>
        <taxon>Eukaryota</taxon>
        <taxon>Metazoa</taxon>
        <taxon>Ecdysozoa</taxon>
        <taxon>Arthropoda</taxon>
        <taxon>Hexapoda</taxon>
        <taxon>Insecta</taxon>
        <taxon>Pterygota</taxon>
        <taxon>Neoptera</taxon>
        <taxon>Endopterygota</taxon>
        <taxon>Diptera</taxon>
        <taxon>Brachycera</taxon>
        <taxon>Muscomorpha</taxon>
        <taxon>Ephydroidea</taxon>
        <taxon>Drosophilidae</taxon>
        <taxon>Drosophila</taxon>
        <taxon>Sophophora</taxon>
    </lineage>
</organism>
<reference evidence="2 3" key="1">
    <citation type="journal article" date="2007" name="Nature">
        <title>Evolution of genes and genomes on the Drosophila phylogeny.</title>
        <authorList>
            <consortium name="Drosophila 12 Genomes Consortium"/>
            <person name="Clark A.G."/>
            <person name="Eisen M.B."/>
            <person name="Smith D.R."/>
            <person name="Bergman C.M."/>
            <person name="Oliver B."/>
            <person name="Markow T.A."/>
            <person name="Kaufman T.C."/>
            <person name="Kellis M."/>
            <person name="Gelbart W."/>
            <person name="Iyer V.N."/>
            <person name="Pollard D.A."/>
            <person name="Sackton T.B."/>
            <person name="Larracuente A.M."/>
            <person name="Singh N.D."/>
            <person name="Abad J.P."/>
            <person name="Abt D.N."/>
            <person name="Adryan B."/>
            <person name="Aguade M."/>
            <person name="Akashi H."/>
            <person name="Anderson W.W."/>
            <person name="Aquadro C.F."/>
            <person name="Ardell D.H."/>
            <person name="Arguello R."/>
            <person name="Artieri C.G."/>
            <person name="Barbash D.A."/>
            <person name="Barker D."/>
            <person name="Barsanti P."/>
            <person name="Batterham P."/>
            <person name="Batzoglou S."/>
            <person name="Begun D."/>
            <person name="Bhutkar A."/>
            <person name="Blanco E."/>
            <person name="Bosak S.A."/>
            <person name="Bradley R.K."/>
            <person name="Brand A.D."/>
            <person name="Brent M.R."/>
            <person name="Brooks A.N."/>
            <person name="Brown R.H."/>
            <person name="Butlin R.K."/>
            <person name="Caggese C."/>
            <person name="Calvi B.R."/>
            <person name="Bernardo de Carvalho A."/>
            <person name="Caspi A."/>
            <person name="Castrezana S."/>
            <person name="Celniker S.E."/>
            <person name="Chang J.L."/>
            <person name="Chapple C."/>
            <person name="Chatterji S."/>
            <person name="Chinwalla A."/>
            <person name="Civetta A."/>
            <person name="Clifton S.W."/>
            <person name="Comeron J.M."/>
            <person name="Costello J.C."/>
            <person name="Coyne J.A."/>
            <person name="Daub J."/>
            <person name="David R.G."/>
            <person name="Delcher A.L."/>
            <person name="Delehaunty K."/>
            <person name="Do C.B."/>
            <person name="Ebling H."/>
            <person name="Edwards K."/>
            <person name="Eickbush T."/>
            <person name="Evans J.D."/>
            <person name="Filipski A."/>
            <person name="Findeiss S."/>
            <person name="Freyhult E."/>
            <person name="Fulton L."/>
            <person name="Fulton R."/>
            <person name="Garcia A.C."/>
            <person name="Gardiner A."/>
            <person name="Garfield D.A."/>
            <person name="Garvin B.E."/>
            <person name="Gibson G."/>
            <person name="Gilbert D."/>
            <person name="Gnerre S."/>
            <person name="Godfrey J."/>
            <person name="Good R."/>
            <person name="Gotea V."/>
            <person name="Gravely B."/>
            <person name="Greenberg A.J."/>
            <person name="Griffiths-Jones S."/>
            <person name="Gross S."/>
            <person name="Guigo R."/>
            <person name="Gustafson E.A."/>
            <person name="Haerty W."/>
            <person name="Hahn M.W."/>
            <person name="Halligan D.L."/>
            <person name="Halpern A.L."/>
            <person name="Halter G.M."/>
            <person name="Han M.V."/>
            <person name="Heger A."/>
            <person name="Hillier L."/>
            <person name="Hinrichs A.S."/>
            <person name="Holmes I."/>
            <person name="Hoskins R.A."/>
            <person name="Hubisz M.J."/>
            <person name="Hultmark D."/>
            <person name="Huntley M.A."/>
            <person name="Jaffe D.B."/>
            <person name="Jagadeeshan S."/>
            <person name="Jeck W.R."/>
            <person name="Johnson J."/>
            <person name="Jones C.D."/>
            <person name="Jordan W.C."/>
            <person name="Karpen G.H."/>
            <person name="Kataoka E."/>
            <person name="Keightley P.D."/>
            <person name="Kheradpour P."/>
            <person name="Kirkness E.F."/>
            <person name="Koerich L.B."/>
            <person name="Kristiansen K."/>
            <person name="Kudrna D."/>
            <person name="Kulathinal R.J."/>
            <person name="Kumar S."/>
            <person name="Kwok R."/>
            <person name="Lander E."/>
            <person name="Langley C.H."/>
            <person name="Lapoint R."/>
            <person name="Lazzaro B.P."/>
            <person name="Lee S.J."/>
            <person name="Levesque L."/>
            <person name="Li R."/>
            <person name="Lin C.F."/>
            <person name="Lin M.F."/>
            <person name="Lindblad-Toh K."/>
            <person name="Llopart A."/>
            <person name="Long M."/>
            <person name="Low L."/>
            <person name="Lozovsky E."/>
            <person name="Lu J."/>
            <person name="Luo M."/>
            <person name="Machado C.A."/>
            <person name="Makalowski W."/>
            <person name="Marzo M."/>
            <person name="Matsuda M."/>
            <person name="Matzkin L."/>
            <person name="McAllister B."/>
            <person name="McBride C.S."/>
            <person name="McKernan B."/>
            <person name="McKernan K."/>
            <person name="Mendez-Lago M."/>
            <person name="Minx P."/>
            <person name="Mollenhauer M.U."/>
            <person name="Montooth K."/>
            <person name="Mount S.M."/>
            <person name="Mu X."/>
            <person name="Myers E."/>
            <person name="Negre B."/>
            <person name="Newfeld S."/>
            <person name="Nielsen R."/>
            <person name="Noor M.A."/>
            <person name="O'Grady P."/>
            <person name="Pachter L."/>
            <person name="Papaceit M."/>
            <person name="Parisi M.J."/>
            <person name="Parisi M."/>
            <person name="Parts L."/>
            <person name="Pedersen J.S."/>
            <person name="Pesole G."/>
            <person name="Phillippy A.M."/>
            <person name="Ponting C.P."/>
            <person name="Pop M."/>
            <person name="Porcelli D."/>
            <person name="Powell J.R."/>
            <person name="Prohaska S."/>
            <person name="Pruitt K."/>
            <person name="Puig M."/>
            <person name="Quesneville H."/>
            <person name="Ram K.R."/>
            <person name="Rand D."/>
            <person name="Rasmussen M.D."/>
            <person name="Reed L.K."/>
            <person name="Reenan R."/>
            <person name="Reily A."/>
            <person name="Remington K.A."/>
            <person name="Rieger T.T."/>
            <person name="Ritchie M.G."/>
            <person name="Robin C."/>
            <person name="Rogers Y.H."/>
            <person name="Rohde C."/>
            <person name="Rozas J."/>
            <person name="Rubenfield M.J."/>
            <person name="Ruiz A."/>
            <person name="Russo S."/>
            <person name="Salzberg S.L."/>
            <person name="Sanchez-Gracia A."/>
            <person name="Saranga D.J."/>
            <person name="Sato H."/>
            <person name="Schaeffer S.W."/>
            <person name="Schatz M.C."/>
            <person name="Schlenke T."/>
            <person name="Schwartz R."/>
            <person name="Segarra C."/>
            <person name="Singh R.S."/>
            <person name="Sirot L."/>
            <person name="Sirota M."/>
            <person name="Sisneros N.B."/>
            <person name="Smith C.D."/>
            <person name="Smith T.F."/>
            <person name="Spieth J."/>
            <person name="Stage D.E."/>
            <person name="Stark A."/>
            <person name="Stephan W."/>
            <person name="Strausberg R.L."/>
            <person name="Strempel S."/>
            <person name="Sturgill D."/>
            <person name="Sutton G."/>
            <person name="Sutton G.G."/>
            <person name="Tao W."/>
            <person name="Teichmann S."/>
            <person name="Tobari Y.N."/>
            <person name="Tomimura Y."/>
            <person name="Tsolas J.M."/>
            <person name="Valente V.L."/>
            <person name="Venter E."/>
            <person name="Venter J.C."/>
            <person name="Vicario S."/>
            <person name="Vieira F.G."/>
            <person name="Vilella A.J."/>
            <person name="Villasante A."/>
            <person name="Walenz B."/>
            <person name="Wang J."/>
            <person name="Wasserman M."/>
            <person name="Watts T."/>
            <person name="Wilson D."/>
            <person name="Wilson R.K."/>
            <person name="Wing R.A."/>
            <person name="Wolfner M.F."/>
            <person name="Wong A."/>
            <person name="Wong G.K."/>
            <person name="Wu C.I."/>
            <person name="Wu G."/>
            <person name="Yamamoto D."/>
            <person name="Yang H.P."/>
            <person name="Yang S.P."/>
            <person name="Yorke J.A."/>
            <person name="Yoshida K."/>
            <person name="Zdobnov E."/>
            <person name="Zhang P."/>
            <person name="Zhang Y."/>
            <person name="Zimin A.V."/>
            <person name="Baldwin J."/>
            <person name="Abdouelleil A."/>
            <person name="Abdulkadir J."/>
            <person name="Abebe A."/>
            <person name="Abera B."/>
            <person name="Abreu J."/>
            <person name="Acer S.C."/>
            <person name="Aftuck L."/>
            <person name="Alexander A."/>
            <person name="An P."/>
            <person name="Anderson E."/>
            <person name="Anderson S."/>
            <person name="Arachi H."/>
            <person name="Azer M."/>
            <person name="Bachantsang P."/>
            <person name="Barry A."/>
            <person name="Bayul T."/>
            <person name="Berlin A."/>
            <person name="Bessette D."/>
            <person name="Bloom T."/>
            <person name="Blye J."/>
            <person name="Boguslavskiy L."/>
            <person name="Bonnet C."/>
            <person name="Boukhgalter B."/>
            <person name="Bourzgui I."/>
            <person name="Brown A."/>
            <person name="Cahill P."/>
            <person name="Channer S."/>
            <person name="Cheshatsang Y."/>
            <person name="Chuda L."/>
            <person name="Citroen M."/>
            <person name="Collymore A."/>
            <person name="Cooke P."/>
            <person name="Costello M."/>
            <person name="D'Aco K."/>
            <person name="Daza R."/>
            <person name="De Haan G."/>
            <person name="DeGray S."/>
            <person name="DeMaso C."/>
            <person name="Dhargay N."/>
            <person name="Dooley K."/>
            <person name="Dooley E."/>
            <person name="Doricent M."/>
            <person name="Dorje P."/>
            <person name="Dorjee K."/>
            <person name="Dupes A."/>
            <person name="Elong R."/>
            <person name="Falk J."/>
            <person name="Farina A."/>
            <person name="Faro S."/>
            <person name="Ferguson D."/>
            <person name="Fisher S."/>
            <person name="Foley C.D."/>
            <person name="Franke A."/>
            <person name="Friedrich D."/>
            <person name="Gadbois L."/>
            <person name="Gearin G."/>
            <person name="Gearin C.R."/>
            <person name="Giannoukos G."/>
            <person name="Goode T."/>
            <person name="Graham J."/>
            <person name="Grandbois E."/>
            <person name="Grewal S."/>
            <person name="Gyaltsen K."/>
            <person name="Hafez N."/>
            <person name="Hagos B."/>
            <person name="Hall J."/>
            <person name="Henson C."/>
            <person name="Hollinger A."/>
            <person name="Honan T."/>
            <person name="Huard M.D."/>
            <person name="Hughes L."/>
            <person name="Hurhula B."/>
            <person name="Husby M.E."/>
            <person name="Kamat A."/>
            <person name="Kanga B."/>
            <person name="Kashin S."/>
            <person name="Khazanovich D."/>
            <person name="Kisner P."/>
            <person name="Lance K."/>
            <person name="Lara M."/>
            <person name="Lee W."/>
            <person name="Lennon N."/>
            <person name="Letendre F."/>
            <person name="LeVine R."/>
            <person name="Lipovsky A."/>
            <person name="Liu X."/>
            <person name="Liu J."/>
            <person name="Liu S."/>
            <person name="Lokyitsang T."/>
            <person name="Lokyitsang Y."/>
            <person name="Lubonja R."/>
            <person name="Lui A."/>
            <person name="MacDonald P."/>
            <person name="Magnisalis V."/>
            <person name="Maru K."/>
            <person name="Matthews C."/>
            <person name="McCusker W."/>
            <person name="McDonough S."/>
            <person name="Mehta T."/>
            <person name="Meldrim J."/>
            <person name="Meneus L."/>
            <person name="Mihai O."/>
            <person name="Mihalev A."/>
            <person name="Mihova T."/>
            <person name="Mittelman R."/>
            <person name="Mlenga V."/>
            <person name="Montmayeur A."/>
            <person name="Mulrain L."/>
            <person name="Navidi A."/>
            <person name="Naylor J."/>
            <person name="Negash T."/>
            <person name="Nguyen T."/>
            <person name="Nguyen N."/>
            <person name="Nicol R."/>
            <person name="Norbu C."/>
            <person name="Norbu N."/>
            <person name="Novod N."/>
            <person name="O'Neill B."/>
            <person name="Osman S."/>
            <person name="Markiewicz E."/>
            <person name="Oyono O.L."/>
            <person name="Patti C."/>
            <person name="Phunkhang P."/>
            <person name="Pierre F."/>
            <person name="Priest M."/>
            <person name="Raghuraman S."/>
            <person name="Rege F."/>
            <person name="Reyes R."/>
            <person name="Rise C."/>
            <person name="Rogov P."/>
            <person name="Ross K."/>
            <person name="Ryan E."/>
            <person name="Settipalli S."/>
            <person name="Shea T."/>
            <person name="Sherpa N."/>
            <person name="Shi L."/>
            <person name="Shih D."/>
            <person name="Sparrow T."/>
            <person name="Spaulding J."/>
            <person name="Stalker J."/>
            <person name="Stange-Thomann N."/>
            <person name="Stavropoulos S."/>
            <person name="Stone C."/>
            <person name="Strader C."/>
            <person name="Tesfaye S."/>
            <person name="Thomson T."/>
            <person name="Thoulutsang Y."/>
            <person name="Thoulutsang D."/>
            <person name="Topham K."/>
            <person name="Topping I."/>
            <person name="Tsamla T."/>
            <person name="Vassiliev H."/>
            <person name="Vo A."/>
            <person name="Wangchuk T."/>
            <person name="Wangdi T."/>
            <person name="Weiand M."/>
            <person name="Wilkinson J."/>
            <person name="Wilson A."/>
            <person name="Yadav S."/>
            <person name="Young G."/>
            <person name="Yu Q."/>
            <person name="Zembek L."/>
            <person name="Zhong D."/>
            <person name="Zimmer A."/>
            <person name="Zwirko Z."/>
            <person name="Jaffe D.B."/>
            <person name="Alvarez P."/>
            <person name="Brockman W."/>
            <person name="Butler J."/>
            <person name="Chin C."/>
            <person name="Gnerre S."/>
            <person name="Grabherr M."/>
            <person name="Kleber M."/>
            <person name="Mauceli E."/>
            <person name="MacCallum I."/>
        </authorList>
    </citation>
    <scope>NUCLEOTIDE SEQUENCE [LARGE SCALE GENOMIC DNA]</scope>
    <source>
        <strain evidence="3">Tucson 14030-0811.24</strain>
    </source>
</reference>
<dbReference type="AlphaFoldDB" id="B4MSB4"/>
<protein>
    <submittedName>
        <fullName evidence="2">Uncharacterized protein</fullName>
    </submittedName>
</protein>
<evidence type="ECO:0000313" key="3">
    <source>
        <dbReference type="Proteomes" id="UP000007798"/>
    </source>
</evidence>
<gene>
    <name evidence="2" type="primary">Dwil\GK19934</name>
    <name evidence="2" type="ORF">Dwil_GK19934</name>
</gene>
<dbReference type="OrthoDB" id="7873253at2759"/>
<dbReference type="HOGENOM" id="CLU_1476681_0_0_1"/>
<evidence type="ECO:0000313" key="2">
    <source>
        <dbReference type="EMBL" id="EDW75003.2"/>
    </source>
</evidence>
<dbReference type="KEGG" id="dwi:6641463"/>
<feature type="region of interest" description="Disordered" evidence="1">
    <location>
        <begin position="1"/>
        <end position="99"/>
    </location>
</feature>
<dbReference type="Proteomes" id="UP000007798">
    <property type="component" value="Unassembled WGS sequence"/>
</dbReference>
<feature type="compositionally biased region" description="Basic residues" evidence="1">
    <location>
        <begin position="1"/>
        <end position="11"/>
    </location>
</feature>
<sequence>MRSPKRSKSFRKSQSPIMPKTGTQVVDASGIKSKKNRGTPVLFLVKDSAKPQQFMEPMRSMRKRSKLQKPQSHSRSRSRSRAGSWSQAEARADYDASDRRTAYDKSYTKAISELSHSRRPAVGGVEFFYNLGQRVAPPKQRTRLPPLQRLAGGGVGGDDHVTDLEVPLTSRLPIIDFISTTEFQSMYAPQAKRAARRFLM</sequence>
<proteinExistence type="predicted"/>
<dbReference type="InParanoid" id="B4MSB4"/>
<keyword evidence="3" id="KW-1185">Reference proteome</keyword>